<name>X0WL34_9ZZZZ</name>
<reference evidence="3" key="1">
    <citation type="journal article" date="2014" name="Front. Microbiol.">
        <title>High frequency of phylogenetically diverse reductive dehalogenase-homologous genes in deep subseafloor sedimentary metagenomes.</title>
        <authorList>
            <person name="Kawai M."/>
            <person name="Futagami T."/>
            <person name="Toyoda A."/>
            <person name="Takaki Y."/>
            <person name="Nishi S."/>
            <person name="Hori S."/>
            <person name="Arai W."/>
            <person name="Tsubouchi T."/>
            <person name="Morono Y."/>
            <person name="Uchiyama I."/>
            <person name="Ito T."/>
            <person name="Fujiyama A."/>
            <person name="Inagaki F."/>
            <person name="Takami H."/>
        </authorList>
    </citation>
    <scope>NUCLEOTIDE SEQUENCE</scope>
    <source>
        <strain evidence="3">Expedition CK06-06</strain>
    </source>
</reference>
<dbReference type="EMBL" id="BARS01030620">
    <property type="protein sequence ID" value="GAG23932.1"/>
    <property type="molecule type" value="Genomic_DNA"/>
</dbReference>
<protein>
    <submittedName>
        <fullName evidence="3">Uncharacterized protein</fullName>
    </submittedName>
</protein>
<feature type="non-terminal residue" evidence="3">
    <location>
        <position position="263"/>
    </location>
</feature>
<organism evidence="3">
    <name type="scientific">marine sediment metagenome</name>
    <dbReference type="NCBI Taxonomy" id="412755"/>
    <lineage>
        <taxon>unclassified sequences</taxon>
        <taxon>metagenomes</taxon>
        <taxon>ecological metagenomes</taxon>
    </lineage>
</organism>
<evidence type="ECO:0000256" key="1">
    <source>
        <dbReference type="SAM" id="Coils"/>
    </source>
</evidence>
<feature type="coiled-coil region" evidence="1">
    <location>
        <begin position="98"/>
        <end position="200"/>
    </location>
</feature>
<keyword evidence="1" id="KW-0175">Coiled coil</keyword>
<gene>
    <name evidence="3" type="ORF">S01H1_47741</name>
</gene>
<accession>X0WL34</accession>
<evidence type="ECO:0000313" key="3">
    <source>
        <dbReference type="EMBL" id="GAG23932.1"/>
    </source>
</evidence>
<proteinExistence type="predicted"/>
<dbReference type="AlphaFoldDB" id="X0WL34"/>
<evidence type="ECO:0000256" key="2">
    <source>
        <dbReference type="SAM" id="MobiDB-lite"/>
    </source>
</evidence>
<feature type="region of interest" description="Disordered" evidence="2">
    <location>
        <begin position="1"/>
        <end position="24"/>
    </location>
</feature>
<sequence>LISSAEDGSLELTRDARPASAGGPTVVGILEGNRADTAFLATGDEADDAETVRSKRDELTKAIGRDAIVPDPDTYEDTSFYEALTTLYEAFKGENALRRAAEERAEELDTQVASLIQLNTDQKNDFDARAKELTDELAQVRADRDTHRADRDAAVEALRTEFDARRLQADADLTAERQQKATLERNLAELQARFRAQQARFGGGLAGPGELSTARQPDGRVLTAIPADEVVYIDLGRNRGLTLGLQFSVYSEATGIPADGRAK</sequence>
<comment type="caution">
    <text evidence="3">The sequence shown here is derived from an EMBL/GenBank/DDBJ whole genome shotgun (WGS) entry which is preliminary data.</text>
</comment>
<feature type="non-terminal residue" evidence="3">
    <location>
        <position position="1"/>
    </location>
</feature>